<feature type="domain" description="Aminoacyl-transfer RNA synthetases class-II family profile" evidence="15">
    <location>
        <begin position="154"/>
        <end position="485"/>
    </location>
</feature>
<sequence length="574" mass="65727">MLRFVGISLRQRAHLSCLAPTIGEIFTHPPKVDSQVIARGHIKSIRSFKNIGFIDISDGSSFLTLNVVFLDPDHVFEQSKFKVGQSVVVKGKWIESQGKQNYELQYDRNDPSHEILVLGDVPDNYAIQKKHQTLQYLRGVPTLRHRTGTLASVMRFRSNVELAIMKYFSTNDFVKVSPPMVTSSDCEGAGEMFVVTPLNNNSKEVNEKFFGKDAYLTVSTQLHLEVLALSLNRVWSLSPCFRAEDSNTNRHLSEFWMLEAEMCYIEKVHQLTDFVENMIRLVVQHIQDDTSQYKLGGVEDLHKSRYSKEEVDKMTTRWNTILSEKPWPSITYTEAIDLINKIKNKGRLKGRVAWGDSILTEHEKWLAGSHFQSPVFITDYPADQKPFYMPPSDASVFDPERPTVACFDLVVPDIGELIGGSVREHRYEPLVAEIEKRGMVAETLDWYLSTRTNGSVPHGGFGMGFERLIAYLAAMENIKDVTAFPRAPQLNVKEQQEFQQIVEQKQMKDFMRLYSNLVSRCFDDCVNDFTSANLTNKETSCIAKCSEKFLKHSERVGQRFQEQNAMLMQNMQRK</sequence>
<dbReference type="InterPro" id="IPR004217">
    <property type="entry name" value="Tim10-like"/>
</dbReference>
<dbReference type="GO" id="GO:0004816">
    <property type="term" value="F:asparagine-tRNA ligase activity"/>
    <property type="evidence" value="ECO:0007669"/>
    <property type="project" value="UniProtKB-EC"/>
</dbReference>
<keyword evidence="13" id="KW-0030">Aminoacyl-tRNA synthetase</keyword>
<keyword evidence="14" id="KW-1015">Disulfide bond</keyword>
<keyword evidence="5" id="KW-0436">Ligase</keyword>
<dbReference type="PRINTS" id="PR01042">
    <property type="entry name" value="TRNASYNTHASP"/>
</dbReference>
<keyword evidence="11" id="KW-0811">Translocation</keyword>
<evidence type="ECO:0000256" key="4">
    <source>
        <dbReference type="ARBA" id="ARBA00012816"/>
    </source>
</evidence>
<dbReference type="InterPro" id="IPR012340">
    <property type="entry name" value="NA-bd_OB-fold"/>
</dbReference>
<gene>
    <name evidence="16" type="ORF">SAMEA4029010_CIC11G00000004483</name>
</gene>
<evidence type="ECO:0000256" key="10">
    <source>
        <dbReference type="ARBA" id="ARBA00022927"/>
    </source>
</evidence>
<dbReference type="STRING" id="45354.A0A1L0BB45"/>
<dbReference type="Proteomes" id="UP000182334">
    <property type="component" value="Chromosome I"/>
</dbReference>
<dbReference type="Gene3D" id="2.40.50.140">
    <property type="entry name" value="Nucleic acid-binding proteins"/>
    <property type="match status" value="1"/>
</dbReference>
<comment type="similarity">
    <text evidence="2">Belongs to the small Tim family.</text>
</comment>
<evidence type="ECO:0000256" key="2">
    <source>
        <dbReference type="ARBA" id="ARBA00006720"/>
    </source>
</evidence>
<dbReference type="SUPFAM" id="SSF55681">
    <property type="entry name" value="Class II aaRS and biotin synthetases"/>
    <property type="match status" value="1"/>
</dbReference>
<dbReference type="NCBIfam" id="NF003037">
    <property type="entry name" value="PRK03932.1"/>
    <property type="match status" value="1"/>
</dbReference>
<evidence type="ECO:0000256" key="6">
    <source>
        <dbReference type="ARBA" id="ARBA00022741"/>
    </source>
</evidence>
<dbReference type="PROSITE" id="PS50862">
    <property type="entry name" value="AA_TRNA_LIGASE_II"/>
    <property type="match status" value="1"/>
</dbReference>
<evidence type="ECO:0000256" key="5">
    <source>
        <dbReference type="ARBA" id="ARBA00022598"/>
    </source>
</evidence>
<keyword evidence="7" id="KW-0496">Mitochondrion</keyword>
<keyword evidence="9" id="KW-0648">Protein biosynthesis</keyword>
<dbReference type="Pfam" id="PF02953">
    <property type="entry name" value="zf-Tim10_DDP"/>
    <property type="match status" value="1"/>
</dbReference>
<dbReference type="EC" id="6.1.1.22" evidence="4"/>
<evidence type="ECO:0000259" key="15">
    <source>
        <dbReference type="PROSITE" id="PS50862"/>
    </source>
</evidence>
<organism evidence="16 17">
    <name type="scientific">Sungouiella intermedia</name>
    <dbReference type="NCBI Taxonomy" id="45354"/>
    <lineage>
        <taxon>Eukaryota</taxon>
        <taxon>Fungi</taxon>
        <taxon>Dikarya</taxon>
        <taxon>Ascomycota</taxon>
        <taxon>Saccharomycotina</taxon>
        <taxon>Pichiomycetes</taxon>
        <taxon>Metschnikowiaceae</taxon>
        <taxon>Sungouiella</taxon>
    </lineage>
</organism>
<dbReference type="InterPro" id="IPR002312">
    <property type="entry name" value="Asp/Asn-tRNA-synth_IIb"/>
</dbReference>
<dbReference type="InterPro" id="IPR045864">
    <property type="entry name" value="aa-tRNA-synth_II/BPL/LPL"/>
</dbReference>
<dbReference type="CDD" id="cd04318">
    <property type="entry name" value="EcAsnRS_like_N"/>
    <property type="match status" value="1"/>
</dbReference>
<dbReference type="GO" id="GO:0015031">
    <property type="term" value="P:protein transport"/>
    <property type="evidence" value="ECO:0007669"/>
    <property type="project" value="UniProtKB-KW"/>
</dbReference>
<name>A0A1L0BB45_9ASCO</name>
<dbReference type="EMBL" id="LT635756">
    <property type="protein sequence ID" value="SGZ46882.1"/>
    <property type="molecule type" value="Genomic_DNA"/>
</dbReference>
<evidence type="ECO:0000256" key="7">
    <source>
        <dbReference type="ARBA" id="ARBA00022792"/>
    </source>
</evidence>
<dbReference type="InterPro" id="IPR035427">
    <property type="entry name" value="Tim10-like_dom_sf"/>
</dbReference>
<dbReference type="AlphaFoldDB" id="A0A1L0BB45"/>
<dbReference type="Gene3D" id="1.10.287.810">
    <property type="entry name" value="Mitochondrial import inner membrane translocase subunit tim13 like domains"/>
    <property type="match status" value="1"/>
</dbReference>
<evidence type="ECO:0000256" key="1">
    <source>
        <dbReference type="ARBA" id="ARBA00004637"/>
    </source>
</evidence>
<evidence type="ECO:0000256" key="12">
    <source>
        <dbReference type="ARBA" id="ARBA00023136"/>
    </source>
</evidence>
<dbReference type="NCBIfam" id="TIGR00457">
    <property type="entry name" value="asnS"/>
    <property type="match status" value="1"/>
</dbReference>
<evidence type="ECO:0000313" key="16">
    <source>
        <dbReference type="EMBL" id="SGZ46882.1"/>
    </source>
</evidence>
<dbReference type="Pfam" id="PF00152">
    <property type="entry name" value="tRNA-synt_2"/>
    <property type="match status" value="1"/>
</dbReference>
<dbReference type="Gene3D" id="3.30.930.10">
    <property type="entry name" value="Bira Bifunctional Protein, Domain 2"/>
    <property type="match status" value="1"/>
</dbReference>
<dbReference type="InterPro" id="IPR004364">
    <property type="entry name" value="Aa-tRNA-synt_II"/>
</dbReference>
<dbReference type="OrthoDB" id="43906at2759"/>
<dbReference type="SUPFAM" id="SSF144122">
    <property type="entry name" value="Tim10-like"/>
    <property type="match status" value="1"/>
</dbReference>
<accession>A0A1L0BB45</accession>
<dbReference type="GO" id="GO:0003676">
    <property type="term" value="F:nucleic acid binding"/>
    <property type="evidence" value="ECO:0007669"/>
    <property type="project" value="InterPro"/>
</dbReference>
<keyword evidence="8" id="KW-0067">ATP-binding</keyword>
<keyword evidence="17" id="KW-1185">Reference proteome</keyword>
<proteinExistence type="inferred from homology"/>
<evidence type="ECO:0000256" key="9">
    <source>
        <dbReference type="ARBA" id="ARBA00022917"/>
    </source>
</evidence>
<keyword evidence="12" id="KW-0472">Membrane</keyword>
<dbReference type="GO" id="GO:0006421">
    <property type="term" value="P:asparaginyl-tRNA aminoacylation"/>
    <property type="evidence" value="ECO:0007669"/>
    <property type="project" value="InterPro"/>
</dbReference>
<dbReference type="GO" id="GO:0005524">
    <property type="term" value="F:ATP binding"/>
    <property type="evidence" value="ECO:0007669"/>
    <property type="project" value="UniProtKB-KW"/>
</dbReference>
<evidence type="ECO:0000256" key="8">
    <source>
        <dbReference type="ARBA" id="ARBA00022840"/>
    </source>
</evidence>
<keyword evidence="7" id="KW-0999">Mitochondrion inner membrane</keyword>
<dbReference type="PANTHER" id="PTHR22594:SF34">
    <property type="entry name" value="ASPARAGINE--TRNA LIGASE, MITOCHONDRIAL-RELATED"/>
    <property type="match status" value="1"/>
</dbReference>
<evidence type="ECO:0000256" key="3">
    <source>
        <dbReference type="ARBA" id="ARBA00008226"/>
    </source>
</evidence>
<protein>
    <recommendedName>
        <fullName evidence="4">asparagine--tRNA ligase</fullName>
        <ecNumber evidence="4">6.1.1.22</ecNumber>
    </recommendedName>
</protein>
<evidence type="ECO:0000256" key="11">
    <source>
        <dbReference type="ARBA" id="ARBA00023010"/>
    </source>
</evidence>
<dbReference type="InterPro" id="IPR004522">
    <property type="entry name" value="Asn-tRNA-ligase"/>
</dbReference>
<dbReference type="InterPro" id="IPR006195">
    <property type="entry name" value="aa-tRNA-synth_II"/>
</dbReference>
<keyword evidence="10" id="KW-0813">Transport</keyword>
<reference evidence="16 17" key="1">
    <citation type="submission" date="2016-10" db="EMBL/GenBank/DDBJ databases">
        <authorList>
            <person name="de Groot N.N."/>
        </authorList>
    </citation>
    <scope>NUCLEOTIDE SEQUENCE [LARGE SCALE GENOMIC DNA]</scope>
    <source>
        <strain evidence="16 17">CBS 141442</strain>
    </source>
</reference>
<dbReference type="InterPro" id="IPR004365">
    <property type="entry name" value="NA-bd_OB_tRNA"/>
</dbReference>
<evidence type="ECO:0000256" key="13">
    <source>
        <dbReference type="ARBA" id="ARBA00023146"/>
    </source>
</evidence>
<dbReference type="Pfam" id="PF01336">
    <property type="entry name" value="tRNA_anti-codon"/>
    <property type="match status" value="1"/>
</dbReference>
<comment type="similarity">
    <text evidence="3">Belongs to the class-II aminoacyl-tRNA synthetase family.</text>
</comment>
<keyword evidence="10" id="KW-0653">Protein transport</keyword>
<dbReference type="GO" id="GO:0005743">
    <property type="term" value="C:mitochondrial inner membrane"/>
    <property type="evidence" value="ECO:0007669"/>
    <property type="project" value="UniProtKB-SubCell"/>
</dbReference>
<keyword evidence="6" id="KW-0547">Nucleotide-binding</keyword>
<comment type="subcellular location">
    <subcellularLocation>
        <location evidence="1">Mitochondrion inner membrane</location>
        <topology evidence="1">Peripheral membrane protein</topology>
    </subcellularLocation>
</comment>
<evidence type="ECO:0000256" key="14">
    <source>
        <dbReference type="ARBA" id="ARBA00023157"/>
    </source>
</evidence>
<dbReference type="SUPFAM" id="SSF50249">
    <property type="entry name" value="Nucleic acid-binding proteins"/>
    <property type="match status" value="1"/>
</dbReference>
<evidence type="ECO:0000313" key="17">
    <source>
        <dbReference type="Proteomes" id="UP000182334"/>
    </source>
</evidence>
<dbReference type="PANTHER" id="PTHR22594">
    <property type="entry name" value="ASPARTYL/LYSYL-TRNA SYNTHETASE"/>
    <property type="match status" value="1"/>
</dbReference>